<evidence type="ECO:0008006" key="3">
    <source>
        <dbReference type="Google" id="ProtNLM"/>
    </source>
</evidence>
<dbReference type="Proteomes" id="UP000023435">
    <property type="component" value="Unassembled WGS sequence"/>
</dbReference>
<evidence type="ECO:0000313" key="2">
    <source>
        <dbReference type="Proteomes" id="UP000023435"/>
    </source>
</evidence>
<proteinExistence type="predicted"/>
<name>A0A108UCR7_9GAMM</name>
<organism evidence="1 2">
    <name type="scientific">Lysobacter capsici AZ78</name>
    <dbReference type="NCBI Taxonomy" id="1444315"/>
    <lineage>
        <taxon>Bacteria</taxon>
        <taxon>Pseudomonadati</taxon>
        <taxon>Pseudomonadota</taxon>
        <taxon>Gammaproteobacteria</taxon>
        <taxon>Lysobacterales</taxon>
        <taxon>Lysobacteraceae</taxon>
        <taxon>Lysobacter</taxon>
    </lineage>
</organism>
<sequence>MLKPGSPLLMIEQVRKRRKLTQDGPKVQRTFSQWRALLSSAGFTVELTRVLRHGRFPTTPLIAAGLAPPALWPFIASLEAKVAAATGILPWDYAEVLFEARA</sequence>
<comment type="caution">
    <text evidence="1">The sequence shown here is derived from an EMBL/GenBank/DDBJ whole genome shotgun (WGS) entry which is preliminary data.</text>
</comment>
<evidence type="ECO:0000313" key="1">
    <source>
        <dbReference type="EMBL" id="KWS06715.1"/>
    </source>
</evidence>
<dbReference type="EMBL" id="JAJA02000001">
    <property type="protein sequence ID" value="KWS06715.1"/>
    <property type="molecule type" value="Genomic_DNA"/>
</dbReference>
<dbReference type="AlphaFoldDB" id="A0A108UCR7"/>
<keyword evidence="2" id="KW-1185">Reference proteome</keyword>
<protein>
    <recommendedName>
        <fullName evidence="3">Methyltransferase</fullName>
    </recommendedName>
</protein>
<accession>A0A108UCR7</accession>
<reference evidence="1 2" key="1">
    <citation type="journal article" date="2014" name="Genome Announc.">
        <title>Draft Genome Sequence of Lysobacter capsici AZ78, a Bacterium Antagonistic to Plant-Pathogenic Oomycetes.</title>
        <authorList>
            <person name="Puopolo G."/>
            <person name="Sonego P."/>
            <person name="Engelen K."/>
            <person name="Pertot I."/>
        </authorList>
    </citation>
    <scope>NUCLEOTIDE SEQUENCE [LARGE SCALE GENOMIC DNA]</scope>
    <source>
        <strain evidence="1 2">AZ78</strain>
    </source>
</reference>
<gene>
    <name evidence="1" type="ORF">AZ78_4272</name>
</gene>